<dbReference type="Gene3D" id="3.40.630.30">
    <property type="match status" value="1"/>
</dbReference>
<gene>
    <name evidence="2" type="ORF">SAMN05443638_13719</name>
</gene>
<evidence type="ECO:0000259" key="1">
    <source>
        <dbReference type="PROSITE" id="PS51186"/>
    </source>
</evidence>
<feature type="domain" description="N-acetyltransferase" evidence="1">
    <location>
        <begin position="6"/>
        <end position="165"/>
    </location>
</feature>
<name>A0A1M4Z5G1_9CLOT</name>
<sequence>MKGKDIILRQEIYKSDALKILNWVEDREVSRYLNERSSVGNSIKEVVSRVNMPILTPLFNQNSSFFIILNNDEPIGFLRLVPKGNTAEMVVAIGEKEKWGMGLGPNAILEGLKKAFFNWKVDEVVAKINFKNHRSKRAFTKAGFEADRKLLTETQYSITLKNFLKLVA</sequence>
<keyword evidence="2" id="KW-0808">Transferase</keyword>
<protein>
    <submittedName>
        <fullName evidence="2">Protein N-acetyltransferase, RimJ/RimL family</fullName>
    </submittedName>
</protein>
<organism evidence="2 3">
    <name type="scientific">Clostridium fallax</name>
    <dbReference type="NCBI Taxonomy" id="1533"/>
    <lineage>
        <taxon>Bacteria</taxon>
        <taxon>Bacillati</taxon>
        <taxon>Bacillota</taxon>
        <taxon>Clostridia</taxon>
        <taxon>Eubacteriales</taxon>
        <taxon>Clostridiaceae</taxon>
        <taxon>Clostridium</taxon>
    </lineage>
</organism>
<keyword evidence="3" id="KW-1185">Reference proteome</keyword>
<dbReference type="PANTHER" id="PTHR43415:SF3">
    <property type="entry name" value="GNAT-FAMILY ACETYLTRANSFERASE"/>
    <property type="match status" value="1"/>
</dbReference>
<dbReference type="PROSITE" id="PS51186">
    <property type="entry name" value="GNAT"/>
    <property type="match status" value="1"/>
</dbReference>
<dbReference type="Pfam" id="PF13302">
    <property type="entry name" value="Acetyltransf_3"/>
    <property type="match status" value="1"/>
</dbReference>
<dbReference type="InterPro" id="IPR016181">
    <property type="entry name" value="Acyl_CoA_acyltransferase"/>
</dbReference>
<accession>A0A1M4Z5G1</accession>
<evidence type="ECO:0000313" key="2">
    <source>
        <dbReference type="EMBL" id="SHF13313.1"/>
    </source>
</evidence>
<dbReference type="AlphaFoldDB" id="A0A1M4Z5G1"/>
<dbReference type="GO" id="GO:0016747">
    <property type="term" value="F:acyltransferase activity, transferring groups other than amino-acyl groups"/>
    <property type="evidence" value="ECO:0007669"/>
    <property type="project" value="InterPro"/>
</dbReference>
<dbReference type="SUPFAM" id="SSF55729">
    <property type="entry name" value="Acyl-CoA N-acyltransferases (Nat)"/>
    <property type="match status" value="1"/>
</dbReference>
<reference evidence="2 3" key="1">
    <citation type="submission" date="2016-11" db="EMBL/GenBank/DDBJ databases">
        <authorList>
            <person name="Jaros S."/>
            <person name="Januszkiewicz K."/>
            <person name="Wedrychowicz H."/>
        </authorList>
    </citation>
    <scope>NUCLEOTIDE SEQUENCE [LARGE SCALE GENOMIC DNA]</scope>
    <source>
        <strain evidence="2 3">DSM 2631</strain>
    </source>
</reference>
<dbReference type="RefSeq" id="WP_072897661.1">
    <property type="nucleotide sequence ID" value="NZ_FQVM01000037.1"/>
</dbReference>
<dbReference type="PANTHER" id="PTHR43415">
    <property type="entry name" value="SPERMIDINE N(1)-ACETYLTRANSFERASE"/>
    <property type="match status" value="1"/>
</dbReference>
<proteinExistence type="predicted"/>
<dbReference type="Proteomes" id="UP000184035">
    <property type="component" value="Unassembled WGS sequence"/>
</dbReference>
<dbReference type="OrthoDB" id="9795206at2"/>
<evidence type="ECO:0000313" key="3">
    <source>
        <dbReference type="Proteomes" id="UP000184035"/>
    </source>
</evidence>
<dbReference type="STRING" id="1533.SAMN05443638_13719"/>
<dbReference type="InterPro" id="IPR000182">
    <property type="entry name" value="GNAT_dom"/>
</dbReference>
<dbReference type="EMBL" id="FQVM01000037">
    <property type="protein sequence ID" value="SHF13313.1"/>
    <property type="molecule type" value="Genomic_DNA"/>
</dbReference>